<keyword evidence="9" id="KW-1185">Reference proteome</keyword>
<dbReference type="InterPro" id="IPR011990">
    <property type="entry name" value="TPR-like_helical_dom_sf"/>
</dbReference>
<sequence length="417" mass="48423">MDFKKVGELIRKVRKDRGMTLDDLCDDYIPRTTLSMIERGLTHNPVKVRYILRKLDINLTDLSKKEKEQAEDQELELIILENRINSEPRKTLSELSKFPAEYNRPVVDFLKGRCYYKTGQYDRAADFFNKALRVLEKSVDHERTNLKPLCLNHLSVIEFNQGNNEKALHYVEDGINSFDLNGERQYYYINLLTNKAIYLRGLGRAEKALKTLEEIKVNSFDINIDAVIGIYDLQAKLKREIKLYDEAASCAIKGLELARVNYNYPRQLELYITLGEIYRESGKLHQAEKCLNAGIALKDKISRRQFLIQDAYLKLGIVYFEKKDFQLSHKTLRKALNIVKIENDMLKYSKALLYVAKCFLSECKYEKALSTFKNVYELDSDDKTNLEALRGLSQASLLLGDETNYIKYSKLYFGTGI</sequence>
<evidence type="ECO:0000313" key="8">
    <source>
        <dbReference type="EMBL" id="MBA4495011.1"/>
    </source>
</evidence>
<keyword evidence="4 6" id="KW-0802">TPR repeat</keyword>
<dbReference type="PANTHER" id="PTHR46630">
    <property type="entry name" value="TETRATRICOPEPTIDE REPEAT PROTEIN 29"/>
    <property type="match status" value="1"/>
</dbReference>
<dbReference type="GO" id="GO:0003677">
    <property type="term" value="F:DNA binding"/>
    <property type="evidence" value="ECO:0007669"/>
    <property type="project" value="InterPro"/>
</dbReference>
<dbReference type="InterPro" id="IPR010982">
    <property type="entry name" value="Lambda_DNA-bd_dom_sf"/>
</dbReference>
<dbReference type="PANTHER" id="PTHR46630:SF1">
    <property type="entry name" value="TETRATRICOPEPTIDE REPEAT PROTEIN 29"/>
    <property type="match status" value="1"/>
</dbReference>
<dbReference type="GO" id="GO:0005737">
    <property type="term" value="C:cytoplasm"/>
    <property type="evidence" value="ECO:0007669"/>
    <property type="project" value="UniProtKB-SubCell"/>
</dbReference>
<evidence type="ECO:0000256" key="1">
    <source>
        <dbReference type="ARBA" id="ARBA00004496"/>
    </source>
</evidence>
<dbReference type="SUPFAM" id="SSF48452">
    <property type="entry name" value="TPR-like"/>
    <property type="match status" value="2"/>
</dbReference>
<name>A0A7W1WSH4_9BACL</name>
<protein>
    <submittedName>
        <fullName evidence="8">Tetratricopeptide repeat protein</fullName>
    </submittedName>
</protein>
<dbReference type="InterPro" id="IPR051476">
    <property type="entry name" value="Bac_ResReg_Asp_Phosphatase"/>
</dbReference>
<dbReference type="Gene3D" id="1.10.260.40">
    <property type="entry name" value="lambda repressor-like DNA-binding domains"/>
    <property type="match status" value="1"/>
</dbReference>
<comment type="caution">
    <text evidence="8">The sequence shown here is derived from an EMBL/GenBank/DDBJ whole genome shotgun (WGS) entry which is preliminary data.</text>
</comment>
<feature type="domain" description="HTH cro/C1-type" evidence="7">
    <location>
        <begin position="10"/>
        <end position="62"/>
    </location>
</feature>
<comment type="similarity">
    <text evidence="5">Belongs to the Rap family.</text>
</comment>
<dbReference type="CDD" id="cd00093">
    <property type="entry name" value="HTH_XRE"/>
    <property type="match status" value="1"/>
</dbReference>
<gene>
    <name evidence="8" type="ORF">H1191_11900</name>
</gene>
<evidence type="ECO:0000256" key="6">
    <source>
        <dbReference type="PROSITE-ProRule" id="PRU00339"/>
    </source>
</evidence>
<keyword evidence="3" id="KW-0677">Repeat</keyword>
<dbReference type="InterPro" id="IPR019734">
    <property type="entry name" value="TPR_rpt"/>
</dbReference>
<dbReference type="Proteomes" id="UP000535491">
    <property type="component" value="Unassembled WGS sequence"/>
</dbReference>
<feature type="repeat" description="TPR" evidence="6">
    <location>
        <begin position="105"/>
        <end position="138"/>
    </location>
</feature>
<dbReference type="EMBL" id="JACEIQ010000011">
    <property type="protein sequence ID" value="MBA4495011.1"/>
    <property type="molecule type" value="Genomic_DNA"/>
</dbReference>
<dbReference type="PROSITE" id="PS50005">
    <property type="entry name" value="TPR"/>
    <property type="match status" value="3"/>
</dbReference>
<evidence type="ECO:0000259" key="7">
    <source>
        <dbReference type="PROSITE" id="PS50943"/>
    </source>
</evidence>
<dbReference type="AlphaFoldDB" id="A0A7W1WSH4"/>
<proteinExistence type="inferred from homology"/>
<evidence type="ECO:0000256" key="5">
    <source>
        <dbReference type="ARBA" id="ARBA00038253"/>
    </source>
</evidence>
<dbReference type="SUPFAM" id="SSF47413">
    <property type="entry name" value="lambda repressor-like DNA-binding domains"/>
    <property type="match status" value="1"/>
</dbReference>
<dbReference type="InterPro" id="IPR001387">
    <property type="entry name" value="Cro/C1-type_HTH"/>
</dbReference>
<evidence type="ECO:0000313" key="9">
    <source>
        <dbReference type="Proteomes" id="UP000535491"/>
    </source>
</evidence>
<evidence type="ECO:0000256" key="2">
    <source>
        <dbReference type="ARBA" id="ARBA00022490"/>
    </source>
</evidence>
<evidence type="ECO:0000256" key="3">
    <source>
        <dbReference type="ARBA" id="ARBA00022737"/>
    </source>
</evidence>
<organism evidence="8 9">
    <name type="scientific">Paenactinomyces guangxiensis</name>
    <dbReference type="NCBI Taxonomy" id="1490290"/>
    <lineage>
        <taxon>Bacteria</taxon>
        <taxon>Bacillati</taxon>
        <taxon>Bacillota</taxon>
        <taxon>Bacilli</taxon>
        <taxon>Bacillales</taxon>
        <taxon>Thermoactinomycetaceae</taxon>
        <taxon>Paenactinomyces</taxon>
    </lineage>
</organism>
<dbReference type="Pfam" id="PF07719">
    <property type="entry name" value="TPR_2"/>
    <property type="match status" value="1"/>
</dbReference>
<dbReference type="SMART" id="SM00028">
    <property type="entry name" value="TPR"/>
    <property type="match status" value="6"/>
</dbReference>
<dbReference type="PROSITE" id="PS50943">
    <property type="entry name" value="HTH_CROC1"/>
    <property type="match status" value="1"/>
</dbReference>
<evidence type="ECO:0000256" key="4">
    <source>
        <dbReference type="ARBA" id="ARBA00022803"/>
    </source>
</evidence>
<dbReference type="InterPro" id="IPR013105">
    <property type="entry name" value="TPR_2"/>
</dbReference>
<accession>A0A7W1WSH4</accession>
<keyword evidence="2" id="KW-0963">Cytoplasm</keyword>
<feature type="repeat" description="TPR" evidence="6">
    <location>
        <begin position="309"/>
        <end position="342"/>
    </location>
</feature>
<reference evidence="8 9" key="1">
    <citation type="submission" date="2020-07" db="EMBL/GenBank/DDBJ databases">
        <authorList>
            <person name="Feng H."/>
        </authorList>
    </citation>
    <scope>NUCLEOTIDE SEQUENCE [LARGE SCALE GENOMIC DNA]</scope>
    <source>
        <strain evidence="9">s-10</strain>
    </source>
</reference>
<dbReference type="Pfam" id="PF13181">
    <property type="entry name" value="TPR_8"/>
    <property type="match status" value="1"/>
</dbReference>
<comment type="subcellular location">
    <subcellularLocation>
        <location evidence="1">Cytoplasm</location>
    </subcellularLocation>
</comment>
<dbReference type="RefSeq" id="WP_181752250.1">
    <property type="nucleotide sequence ID" value="NZ_JACEIQ010000011.1"/>
</dbReference>
<feature type="repeat" description="TPR" evidence="6">
    <location>
        <begin position="349"/>
        <end position="382"/>
    </location>
</feature>
<dbReference type="Gene3D" id="1.25.40.10">
    <property type="entry name" value="Tetratricopeptide repeat domain"/>
    <property type="match status" value="2"/>
</dbReference>